<dbReference type="InterPro" id="IPR010621">
    <property type="entry name" value="DUF1214"/>
</dbReference>
<feature type="domain" description="DUF1214" evidence="2">
    <location>
        <begin position="242"/>
        <end position="325"/>
    </location>
</feature>
<keyword evidence="5" id="KW-1185">Reference proteome</keyword>
<feature type="chain" id="PRO_5022186781" evidence="1">
    <location>
        <begin position="25"/>
        <end position="342"/>
    </location>
</feature>
<dbReference type="SUPFAM" id="SSF160935">
    <property type="entry name" value="VPA0735-like"/>
    <property type="match status" value="1"/>
</dbReference>
<organism evidence="4 5">
    <name type="scientific">Mesorhizobium tianshanense</name>
    <dbReference type="NCBI Taxonomy" id="39844"/>
    <lineage>
        <taxon>Bacteria</taxon>
        <taxon>Pseudomonadati</taxon>
        <taxon>Pseudomonadota</taxon>
        <taxon>Alphaproteobacteria</taxon>
        <taxon>Hyphomicrobiales</taxon>
        <taxon>Phyllobacteriaceae</taxon>
        <taxon>Mesorhizobium</taxon>
    </lineage>
</organism>
<proteinExistence type="predicted"/>
<evidence type="ECO:0000313" key="5">
    <source>
        <dbReference type="Proteomes" id="UP000317122"/>
    </source>
</evidence>
<evidence type="ECO:0000259" key="2">
    <source>
        <dbReference type="Pfam" id="PF06742"/>
    </source>
</evidence>
<evidence type="ECO:0000256" key="1">
    <source>
        <dbReference type="SAM" id="SignalP"/>
    </source>
</evidence>
<protein>
    <submittedName>
        <fullName evidence="4">Uncharacterized protein DUF1214</fullName>
    </submittedName>
</protein>
<dbReference type="Gene3D" id="2.60.120.600">
    <property type="entry name" value="Domain of unknown function DUF1214, C-terminal domain"/>
    <property type="match status" value="1"/>
</dbReference>
<dbReference type="Pfam" id="PF06742">
    <property type="entry name" value="DUF1214"/>
    <property type="match status" value="1"/>
</dbReference>
<dbReference type="EMBL" id="VLKT01000019">
    <property type="protein sequence ID" value="TWI35283.1"/>
    <property type="molecule type" value="Genomic_DNA"/>
</dbReference>
<dbReference type="PANTHER" id="PTHR36509:SF2">
    <property type="entry name" value="BLL3101 PROTEIN"/>
    <property type="match status" value="1"/>
</dbReference>
<comment type="caution">
    <text evidence="4">The sequence shown here is derived from an EMBL/GenBank/DDBJ whole genome shotgun (WGS) entry which is preliminary data.</text>
</comment>
<dbReference type="Gene3D" id="2.60.40.1610">
    <property type="entry name" value="Domain of unknown function DUF1254"/>
    <property type="match status" value="1"/>
</dbReference>
<accession>A0A562NT25</accession>
<evidence type="ECO:0000313" key="4">
    <source>
        <dbReference type="EMBL" id="TWI35283.1"/>
    </source>
</evidence>
<evidence type="ECO:0000259" key="3">
    <source>
        <dbReference type="Pfam" id="PF06863"/>
    </source>
</evidence>
<feature type="signal peptide" evidence="1">
    <location>
        <begin position="1"/>
        <end position="24"/>
    </location>
</feature>
<keyword evidence="1" id="KW-0732">Signal</keyword>
<feature type="domain" description="DUF1254" evidence="3">
    <location>
        <begin position="55"/>
        <end position="109"/>
    </location>
</feature>
<dbReference type="OrthoDB" id="9777345at2"/>
<sequence>MTNRVRSIVLVAAISALALQTARAADVEAVTVDNFVRAESDLYLGGILKESGTIGKFHHSREPAPIDGQTVIRLNRDTLYSSAVFDLDAGPVTITLPDAGDRFMSMQVISEDHYVPEVNYGAGKYTLDKEKVGTRYVAVAIRTLVDPTKPQDLKEVQALQDQVIAEQASVGSFEVPNWDPASQKKVRDALLILGSTIPDFKKAFGAKEEVDPIRHLIGTAAGWGGNPDKDAIYLNVSPPNNDGTTVYKLRVKDVPVDEFWSISLYNAEGYYEKNPNDAYSLNNITAKKSEDGSIDVQFGGCDGKIANCLPIMKGWNYTVRLYRPRAEILDNSWTFPEPQPAQ</sequence>
<dbReference type="Pfam" id="PF06863">
    <property type="entry name" value="DUF1254"/>
    <property type="match status" value="1"/>
</dbReference>
<dbReference type="Proteomes" id="UP000317122">
    <property type="component" value="Unassembled WGS sequence"/>
</dbReference>
<gene>
    <name evidence="4" type="ORF">IQ26_03263</name>
</gene>
<dbReference type="InterPro" id="IPR037050">
    <property type="entry name" value="DUF1254_sf"/>
</dbReference>
<dbReference type="InterPro" id="IPR010679">
    <property type="entry name" value="DUF1254"/>
</dbReference>
<dbReference type="PANTHER" id="PTHR36509">
    <property type="entry name" value="BLL3101 PROTEIN"/>
    <property type="match status" value="1"/>
</dbReference>
<name>A0A562NT25_9HYPH</name>
<dbReference type="RefSeq" id="WP_145718992.1">
    <property type="nucleotide sequence ID" value="NZ_BSPF01000094.1"/>
</dbReference>
<dbReference type="AlphaFoldDB" id="A0A562NT25"/>
<reference evidence="4 5" key="1">
    <citation type="journal article" date="2015" name="Stand. Genomic Sci.">
        <title>Genomic Encyclopedia of Bacterial and Archaeal Type Strains, Phase III: the genomes of soil and plant-associated and newly described type strains.</title>
        <authorList>
            <person name="Whitman W.B."/>
            <person name="Woyke T."/>
            <person name="Klenk H.P."/>
            <person name="Zhou Y."/>
            <person name="Lilburn T.G."/>
            <person name="Beck B.J."/>
            <person name="De Vos P."/>
            <person name="Vandamme P."/>
            <person name="Eisen J.A."/>
            <person name="Garrity G."/>
            <person name="Hugenholtz P."/>
            <person name="Kyrpides N.C."/>
        </authorList>
    </citation>
    <scope>NUCLEOTIDE SEQUENCE [LARGE SCALE GENOMIC DNA]</scope>
    <source>
        <strain evidence="4 5">CGMCC 1.2546</strain>
    </source>
</reference>
<dbReference type="InterPro" id="IPR037049">
    <property type="entry name" value="DUF1214_C_sf"/>
</dbReference>